<keyword evidence="2" id="KW-0812">Transmembrane</keyword>
<name>A0A8K0JGL1_9TREE</name>
<protein>
    <submittedName>
        <fullName evidence="3">Uncharacterized protein</fullName>
    </submittedName>
</protein>
<feature type="transmembrane region" description="Helical" evidence="2">
    <location>
        <begin position="224"/>
        <end position="245"/>
    </location>
</feature>
<comment type="caution">
    <text evidence="3">The sequence shown here is derived from an EMBL/GenBank/DDBJ whole genome shotgun (WGS) entry which is preliminary data.</text>
</comment>
<evidence type="ECO:0000256" key="1">
    <source>
        <dbReference type="SAM" id="MobiDB-lite"/>
    </source>
</evidence>
<evidence type="ECO:0000256" key="2">
    <source>
        <dbReference type="SAM" id="Phobius"/>
    </source>
</evidence>
<dbReference type="Proteomes" id="UP000812966">
    <property type="component" value="Unassembled WGS sequence"/>
</dbReference>
<reference evidence="3" key="1">
    <citation type="submission" date="2020-04" db="EMBL/GenBank/DDBJ databases">
        <title>Analysis of mating type loci in Filobasidium floriforme.</title>
        <authorList>
            <person name="Nowrousian M."/>
        </authorList>
    </citation>
    <scope>NUCLEOTIDE SEQUENCE</scope>
    <source>
        <strain evidence="3">CBS 6242</strain>
    </source>
</reference>
<evidence type="ECO:0000313" key="3">
    <source>
        <dbReference type="EMBL" id="KAG7529554.1"/>
    </source>
</evidence>
<keyword evidence="4" id="KW-1185">Reference proteome</keyword>
<evidence type="ECO:0000313" key="4">
    <source>
        <dbReference type="Proteomes" id="UP000812966"/>
    </source>
</evidence>
<feature type="compositionally biased region" description="Polar residues" evidence="1">
    <location>
        <begin position="1"/>
        <end position="11"/>
    </location>
</feature>
<feature type="region of interest" description="Disordered" evidence="1">
    <location>
        <begin position="1"/>
        <end position="23"/>
    </location>
</feature>
<accession>A0A8K0JGL1</accession>
<sequence length="250" mass="27415">MVSSESDQTQAPPREFQVAQTSGQLPVEALTSTGHLKSAKRYCKGIFVPRDNTACSTETYKGLKAEGVIVRRIHVTWNYPFIPGEPSRQVTTEQVVCITSEPDITGAICSDPTVNWSMIYAPSGERDYLTTTNITSTNGTSGFPQWYWCQLPYFPLEEVNRTVTPPGDGNGPASLTAWETSFNSTTSPAQRESLDIVFVCRFSASDGSRGRRYFSAATQEETSAAAGSPSVVFGSGYLLLLFWVFMRSVL</sequence>
<keyword evidence="2" id="KW-1133">Transmembrane helix</keyword>
<dbReference type="EMBL" id="JABELV010000145">
    <property type="protein sequence ID" value="KAG7529554.1"/>
    <property type="molecule type" value="Genomic_DNA"/>
</dbReference>
<keyword evidence="2" id="KW-0472">Membrane</keyword>
<gene>
    <name evidence="3" type="ORF">FFLO_05570</name>
</gene>
<proteinExistence type="predicted"/>
<organism evidence="3 4">
    <name type="scientific">Filobasidium floriforme</name>
    <dbReference type="NCBI Taxonomy" id="5210"/>
    <lineage>
        <taxon>Eukaryota</taxon>
        <taxon>Fungi</taxon>
        <taxon>Dikarya</taxon>
        <taxon>Basidiomycota</taxon>
        <taxon>Agaricomycotina</taxon>
        <taxon>Tremellomycetes</taxon>
        <taxon>Filobasidiales</taxon>
        <taxon>Filobasidiaceae</taxon>
        <taxon>Filobasidium</taxon>
    </lineage>
</organism>
<dbReference type="AlphaFoldDB" id="A0A8K0JGL1"/>